<dbReference type="InterPro" id="IPR008979">
    <property type="entry name" value="Galactose-bd-like_sf"/>
</dbReference>
<dbReference type="RefSeq" id="WP_105981655.1">
    <property type="nucleotide sequence ID" value="NZ_MQUC01000003.1"/>
</dbReference>
<proteinExistence type="predicted"/>
<name>A0A2S9WQP8_9FLAO</name>
<evidence type="ECO:0000259" key="4">
    <source>
        <dbReference type="Pfam" id="PF18962"/>
    </source>
</evidence>
<dbReference type="GO" id="GO:0016798">
    <property type="term" value="F:hydrolase activity, acting on glycosyl bonds"/>
    <property type="evidence" value="ECO:0007669"/>
    <property type="project" value="InterPro"/>
</dbReference>
<keyword evidence="2" id="KW-0378">Hydrolase</keyword>
<dbReference type="SUPFAM" id="SSF49785">
    <property type="entry name" value="Galactose-binding domain-like"/>
    <property type="match status" value="1"/>
</dbReference>
<evidence type="ECO:0008006" key="7">
    <source>
        <dbReference type="Google" id="ProtNLM"/>
    </source>
</evidence>
<reference evidence="5 6" key="1">
    <citation type="submission" date="2016-11" db="EMBL/GenBank/DDBJ databases">
        <title>Trade-off between light-utilization and light-protection in marine flavobacteria.</title>
        <authorList>
            <person name="Kumagai Y."/>
        </authorList>
    </citation>
    <scope>NUCLEOTIDE SEQUENCE [LARGE SCALE GENOMIC DNA]</scope>
    <source>
        <strain evidence="5 6">JCM 17109</strain>
    </source>
</reference>
<dbReference type="InterPro" id="IPR003305">
    <property type="entry name" value="CenC_carb-bd"/>
</dbReference>
<dbReference type="Pfam" id="PF18962">
    <property type="entry name" value="Por_Secre_tail"/>
    <property type="match status" value="1"/>
</dbReference>
<gene>
    <name evidence="5" type="ORF">BST86_01085</name>
</gene>
<keyword evidence="1" id="KW-0732">Signal</keyword>
<organism evidence="5 6">
    <name type="scientific">Nonlabens agnitus</name>
    <dbReference type="NCBI Taxonomy" id="870484"/>
    <lineage>
        <taxon>Bacteria</taxon>
        <taxon>Pseudomonadati</taxon>
        <taxon>Bacteroidota</taxon>
        <taxon>Flavobacteriia</taxon>
        <taxon>Flavobacteriales</taxon>
        <taxon>Flavobacteriaceae</taxon>
        <taxon>Nonlabens</taxon>
    </lineage>
</organism>
<dbReference type="AlphaFoldDB" id="A0A2S9WQP8"/>
<dbReference type="Proteomes" id="UP000239532">
    <property type="component" value="Unassembled WGS sequence"/>
</dbReference>
<keyword evidence="6" id="KW-1185">Reference proteome</keyword>
<feature type="domain" description="Secretion system C-terminal sorting" evidence="4">
    <location>
        <begin position="337"/>
        <end position="406"/>
    </location>
</feature>
<evidence type="ECO:0000256" key="2">
    <source>
        <dbReference type="ARBA" id="ARBA00022801"/>
    </source>
</evidence>
<evidence type="ECO:0000313" key="5">
    <source>
        <dbReference type="EMBL" id="PRP65783.1"/>
    </source>
</evidence>
<evidence type="ECO:0000256" key="1">
    <source>
        <dbReference type="ARBA" id="ARBA00022729"/>
    </source>
</evidence>
<accession>A0A2S9WQP8</accession>
<evidence type="ECO:0000313" key="6">
    <source>
        <dbReference type="Proteomes" id="UP000239532"/>
    </source>
</evidence>
<protein>
    <recommendedName>
        <fullName evidence="7">Secretion system C-terminal sorting domain-containing protein</fullName>
    </recommendedName>
</protein>
<dbReference type="EMBL" id="MQUC01000003">
    <property type="protein sequence ID" value="PRP65783.1"/>
    <property type="molecule type" value="Genomic_DNA"/>
</dbReference>
<dbReference type="Pfam" id="PF02018">
    <property type="entry name" value="CBM_4_9"/>
    <property type="match status" value="1"/>
</dbReference>
<dbReference type="InterPro" id="IPR026444">
    <property type="entry name" value="Secre_tail"/>
</dbReference>
<dbReference type="NCBIfam" id="TIGR04183">
    <property type="entry name" value="Por_Secre_tail"/>
    <property type="match status" value="1"/>
</dbReference>
<feature type="domain" description="CBM-cenC" evidence="3">
    <location>
        <begin position="8"/>
        <end position="127"/>
    </location>
</feature>
<sequence>MFLQAQTNLVVNGDFESGSIAPWTGNAANLQTDNGNSFNFANVATAGQAFTVNLSQVLTIEQGATYTMTFDASSDRNRTMLAGIGQNAAPFNADVKSVSLTTANTSYSLTLLASNFGDANCRVIFDMGADVGVVVIDNVTLTKNEGTNEPAPAPEVAAPNPPARNSADYFSIFSDAYTNQPDVVFGAFDVGTQNIEEVSIQGNNTLKITTQPSDRQFLFTDWGTVVDNSEMTNFHMDYWIQTDFATGLVANPKLSNHDGNNGETSAIDLNNPVTTLGEWVSYDVALPAGAPRNALRQFVLTVVGAEPQARTIYLDNVYLYKQATASTENVDLSKIRVYPNPSSDVWNIVGNDVTIQSVDLYSTLGNKVSSQTVNGNSLSINNSALSNGIYFAKLNTSAGSTTIKLIKK</sequence>
<comment type="caution">
    <text evidence="5">The sequence shown here is derived from an EMBL/GenBank/DDBJ whole genome shotgun (WGS) entry which is preliminary data.</text>
</comment>
<dbReference type="Gene3D" id="2.60.120.260">
    <property type="entry name" value="Galactose-binding domain-like"/>
    <property type="match status" value="1"/>
</dbReference>
<evidence type="ECO:0000259" key="3">
    <source>
        <dbReference type="Pfam" id="PF02018"/>
    </source>
</evidence>
<dbReference type="OrthoDB" id="5381604at2"/>